<dbReference type="KEGG" id="tva:4764952"/>
<dbReference type="SUPFAM" id="SSF55826">
    <property type="entry name" value="YbaK/ProRS associated domain"/>
    <property type="match status" value="1"/>
</dbReference>
<dbReference type="RefSeq" id="XP_001319289.1">
    <property type="nucleotide sequence ID" value="XM_001319254.1"/>
</dbReference>
<dbReference type="InterPro" id="IPR036754">
    <property type="entry name" value="YbaK/aa-tRNA-synt-asso_dom_sf"/>
</dbReference>
<dbReference type="InParanoid" id="A2EJS8"/>
<reference evidence="1" key="1">
    <citation type="submission" date="2006-10" db="EMBL/GenBank/DDBJ databases">
        <authorList>
            <person name="Amadeo P."/>
            <person name="Zhao Q."/>
            <person name="Wortman J."/>
            <person name="Fraser-Liggett C."/>
            <person name="Carlton J."/>
        </authorList>
    </citation>
    <scope>NUCLEOTIDE SEQUENCE</scope>
    <source>
        <strain evidence="1">G3</strain>
    </source>
</reference>
<dbReference type="Gene3D" id="3.90.960.10">
    <property type="entry name" value="YbaK/aminoacyl-tRNA synthetase-associated domain"/>
    <property type="match status" value="1"/>
</dbReference>
<dbReference type="OrthoDB" id="1058301at2759"/>
<reference evidence="1" key="2">
    <citation type="journal article" date="2007" name="Science">
        <title>Draft genome sequence of the sexually transmitted pathogen Trichomonas vaginalis.</title>
        <authorList>
            <person name="Carlton J.M."/>
            <person name="Hirt R.P."/>
            <person name="Silva J.C."/>
            <person name="Delcher A.L."/>
            <person name="Schatz M."/>
            <person name="Zhao Q."/>
            <person name="Wortman J.R."/>
            <person name="Bidwell S.L."/>
            <person name="Alsmark U.C.M."/>
            <person name="Besteiro S."/>
            <person name="Sicheritz-Ponten T."/>
            <person name="Noel C.J."/>
            <person name="Dacks J.B."/>
            <person name="Foster P.G."/>
            <person name="Simillion C."/>
            <person name="Van de Peer Y."/>
            <person name="Miranda-Saavedra D."/>
            <person name="Barton G.J."/>
            <person name="Westrop G.D."/>
            <person name="Mueller S."/>
            <person name="Dessi D."/>
            <person name="Fiori P.L."/>
            <person name="Ren Q."/>
            <person name="Paulsen I."/>
            <person name="Zhang H."/>
            <person name="Bastida-Corcuera F.D."/>
            <person name="Simoes-Barbosa A."/>
            <person name="Brown M.T."/>
            <person name="Hayes R.D."/>
            <person name="Mukherjee M."/>
            <person name="Okumura C.Y."/>
            <person name="Schneider R."/>
            <person name="Smith A.J."/>
            <person name="Vanacova S."/>
            <person name="Villalvazo M."/>
            <person name="Haas B.J."/>
            <person name="Pertea M."/>
            <person name="Feldblyum T.V."/>
            <person name="Utterback T.R."/>
            <person name="Shu C.L."/>
            <person name="Osoegawa K."/>
            <person name="de Jong P.J."/>
            <person name="Hrdy I."/>
            <person name="Horvathova L."/>
            <person name="Zubacova Z."/>
            <person name="Dolezal P."/>
            <person name="Malik S.B."/>
            <person name="Logsdon J.M. Jr."/>
            <person name="Henze K."/>
            <person name="Gupta A."/>
            <person name="Wang C.C."/>
            <person name="Dunne R.L."/>
            <person name="Upcroft J.A."/>
            <person name="Upcroft P."/>
            <person name="White O."/>
            <person name="Salzberg S.L."/>
            <person name="Tang P."/>
            <person name="Chiu C.-H."/>
            <person name="Lee Y.-S."/>
            <person name="Embley T.M."/>
            <person name="Coombs G.H."/>
            <person name="Mottram J.C."/>
            <person name="Tachezy J."/>
            <person name="Fraser-Liggett C.M."/>
            <person name="Johnson P.J."/>
        </authorList>
    </citation>
    <scope>NUCLEOTIDE SEQUENCE [LARGE SCALE GENOMIC DNA]</scope>
    <source>
        <strain evidence="1">G3</strain>
    </source>
</reference>
<dbReference type="VEuPathDB" id="TrichDB:TVAGG3_0409610"/>
<accession>A2EJS8</accession>
<dbReference type="AlphaFoldDB" id="A2EJS8"/>
<dbReference type="CDD" id="cd04332">
    <property type="entry name" value="YbaK_like"/>
    <property type="match status" value="1"/>
</dbReference>
<organism evidence="1 2">
    <name type="scientific">Trichomonas vaginalis (strain ATCC PRA-98 / G3)</name>
    <dbReference type="NCBI Taxonomy" id="412133"/>
    <lineage>
        <taxon>Eukaryota</taxon>
        <taxon>Metamonada</taxon>
        <taxon>Parabasalia</taxon>
        <taxon>Trichomonadida</taxon>
        <taxon>Trichomonadidae</taxon>
        <taxon>Trichomonas</taxon>
    </lineage>
</organism>
<evidence type="ECO:0008006" key="3">
    <source>
        <dbReference type="Google" id="ProtNLM"/>
    </source>
</evidence>
<proteinExistence type="predicted"/>
<dbReference type="SMR" id="A2EJS8"/>
<evidence type="ECO:0000313" key="2">
    <source>
        <dbReference type="Proteomes" id="UP000001542"/>
    </source>
</evidence>
<name>A2EJS8_TRIV3</name>
<gene>
    <name evidence="1" type="ORF">TVAG_140400</name>
</gene>
<protein>
    <recommendedName>
        <fullName evidence="3">YbaK/aminoacyl-tRNA synthetase-associated domain-containing protein</fullName>
    </recommendedName>
</protein>
<dbReference type="GO" id="GO:0002161">
    <property type="term" value="F:aminoacyl-tRNA deacylase activity"/>
    <property type="evidence" value="ECO:0000318"/>
    <property type="project" value="GO_Central"/>
</dbReference>
<dbReference type="GO" id="GO:0106074">
    <property type="term" value="P:aminoacyl-tRNA metabolism involved in translational fidelity"/>
    <property type="evidence" value="ECO:0000318"/>
    <property type="project" value="GO_Central"/>
</dbReference>
<evidence type="ECO:0000313" key="1">
    <source>
        <dbReference type="EMBL" id="EAY07066.1"/>
    </source>
</evidence>
<keyword evidence="2" id="KW-1185">Reference proteome</keyword>
<dbReference type="PANTHER" id="PTHR30411">
    <property type="entry name" value="CYTOPLASMIC PROTEIN"/>
    <property type="match status" value="1"/>
</dbReference>
<dbReference type="VEuPathDB" id="TrichDB:TVAG_140400"/>
<sequence>MDSQLDLLEQHIAQLEQIVYKEKVIYPDPPVREEDHIDPELIKMMKDKNLWSYSGVRRVPADYYQKPLDYRMQCVGCQKIEQLCKCVLFEVKDAPDKNKRFVCLCIQYVDSFSSSKLQAVISKLLGKNVTDIGLADENIATELTGSKHNAMTPVFMRPSKKYETYEVPIILSEKIAALDPHFFWLGGGEIDTKFGIETRKFITTFKPYIADISA</sequence>
<dbReference type="Proteomes" id="UP000001542">
    <property type="component" value="Unassembled WGS sequence"/>
</dbReference>
<dbReference type="PANTHER" id="PTHR30411:SF4">
    <property type="entry name" value="YBAK_AMINOACYL-TRNA SYNTHETASE-ASSOCIATED DOMAIN-CONTAINING PROTEIN"/>
    <property type="match status" value="1"/>
</dbReference>
<dbReference type="OMA" id="HIDWKLG"/>
<dbReference type="EMBL" id="DS113408">
    <property type="protein sequence ID" value="EAY07066.1"/>
    <property type="molecule type" value="Genomic_DNA"/>
</dbReference>